<name>A0A2W6P5U2_9BACL</name>
<comment type="caution">
    <text evidence="3">The sequence shown here is derived from an EMBL/GenBank/DDBJ whole genome shotgun (WGS) entry which is preliminary data.</text>
</comment>
<accession>A0A2W6P5U2</accession>
<feature type="domain" description="YdbS-like PH" evidence="2">
    <location>
        <begin position="471"/>
        <end position="548"/>
    </location>
</feature>
<evidence type="ECO:0000313" key="3">
    <source>
        <dbReference type="EMBL" id="PZT53486.1"/>
    </source>
</evidence>
<feature type="transmembrane region" description="Helical" evidence="1">
    <location>
        <begin position="450"/>
        <end position="468"/>
    </location>
</feature>
<sequence>MTELRRHHVLSLLWSLGNLIKSSFAFILFLFVFRTGTVSTWVFYARIIFYIGIAISLVSILWKWITTRYSADEQAFHIYTGALSRTRRTIPYTKVQNVSRHTSFFHRLFGVTSIRFETGIKGEEATFQLQVVSLAEAEQLEKLVVGYQSEVQAQAVMEGHEKQVEQQAGDDYSASAERMGTRTESNGIKGSNVANAAVSEISKTVTEALIEAEALNTGDHEDVSSTPVPAAKAARIVHYRSTRKDVLKASFTSLSFLVLIPILGSLYSTVKDFFPDETVTESLVLSWLQSWWVTSLIILMLMFLSIGLGIVWTFVKYGDFQITSDEKRIYIAKGMLEKTVFSIQKDRVQAVKVTQSPMKRMLGLTEVELTTAGSPGESGQEMNSLYPFLPVKEAYRIIEEILPSYQVCEEMEKLPRTALWLRLLKPSWVWIIATSALLYFKPVLFGLSQAWWMLSLLLLAGIAAGRVIDFFHTRYVLNDQFIQLRSGALTSTLFVSKREKMIEIKITRHPLQRRLGLASIHTVNRAKPVMHHHVHDLPNEAAAEFQMWYMGRSREVQTRS</sequence>
<evidence type="ECO:0000256" key="1">
    <source>
        <dbReference type="SAM" id="Phobius"/>
    </source>
</evidence>
<feature type="transmembrane region" description="Helical" evidence="1">
    <location>
        <begin position="249"/>
        <end position="270"/>
    </location>
</feature>
<feature type="domain" description="YdbS-like PH" evidence="2">
    <location>
        <begin position="64"/>
        <end position="143"/>
    </location>
</feature>
<gene>
    <name evidence="3" type="ORF">DN757_22595</name>
</gene>
<dbReference type="PANTHER" id="PTHR34473">
    <property type="entry name" value="UPF0699 TRANSMEMBRANE PROTEIN YDBS"/>
    <property type="match status" value="1"/>
</dbReference>
<dbReference type="PIRSF" id="PIRSF026631">
    <property type="entry name" value="UCP026631"/>
    <property type="match status" value="1"/>
</dbReference>
<keyword evidence="1" id="KW-0472">Membrane</keyword>
<dbReference type="PANTHER" id="PTHR34473:SF2">
    <property type="entry name" value="UPF0699 TRANSMEMBRANE PROTEIN YDBT"/>
    <property type="match status" value="1"/>
</dbReference>
<dbReference type="RefSeq" id="WP_111272427.1">
    <property type="nucleotide sequence ID" value="NZ_QKWW01000069.1"/>
</dbReference>
<dbReference type="AlphaFoldDB" id="A0A2W6P5U2"/>
<evidence type="ECO:0000313" key="4">
    <source>
        <dbReference type="Proteomes" id="UP000249204"/>
    </source>
</evidence>
<dbReference type="Pfam" id="PF03703">
    <property type="entry name" value="bPH_2"/>
    <property type="match status" value="3"/>
</dbReference>
<feature type="transmembrane region" description="Helical" evidence="1">
    <location>
        <begin position="41"/>
        <end position="62"/>
    </location>
</feature>
<feature type="domain" description="YdbS-like PH" evidence="2">
    <location>
        <begin position="320"/>
        <end position="400"/>
    </location>
</feature>
<dbReference type="EMBL" id="QKWW01000069">
    <property type="protein sequence ID" value="PZT53486.1"/>
    <property type="molecule type" value="Genomic_DNA"/>
</dbReference>
<dbReference type="Proteomes" id="UP000249204">
    <property type="component" value="Unassembled WGS sequence"/>
</dbReference>
<keyword evidence="1" id="KW-0812">Transmembrane</keyword>
<dbReference type="InterPro" id="IPR014529">
    <property type="entry name" value="UCP026631"/>
</dbReference>
<dbReference type="InterPro" id="IPR005182">
    <property type="entry name" value="YdbS-like_PH"/>
</dbReference>
<reference evidence="3 4" key="1">
    <citation type="submission" date="2018-06" db="EMBL/GenBank/DDBJ databases">
        <title>Isolation of heavy metals resistant Paenibacillus silvae NC2 from Gold-Copper mine in ZiJin, China.</title>
        <authorList>
            <person name="Xu J."/>
            <person name="Mazhar H.S."/>
            <person name="Rensing C."/>
        </authorList>
    </citation>
    <scope>NUCLEOTIDE SEQUENCE [LARGE SCALE GENOMIC DNA]</scope>
    <source>
        <strain evidence="3 4">NC2</strain>
    </source>
</reference>
<proteinExistence type="predicted"/>
<protein>
    <recommendedName>
        <fullName evidence="2">YdbS-like PH domain-containing protein</fullName>
    </recommendedName>
</protein>
<feature type="transmembrane region" description="Helical" evidence="1">
    <location>
        <begin position="290"/>
        <end position="315"/>
    </location>
</feature>
<organism evidence="3 4">
    <name type="scientific">Paenibacillus silvae</name>
    <dbReference type="NCBI Taxonomy" id="1325358"/>
    <lineage>
        <taxon>Bacteria</taxon>
        <taxon>Bacillati</taxon>
        <taxon>Bacillota</taxon>
        <taxon>Bacilli</taxon>
        <taxon>Bacillales</taxon>
        <taxon>Paenibacillaceae</taxon>
        <taxon>Paenibacillus</taxon>
    </lineage>
</organism>
<evidence type="ECO:0000259" key="2">
    <source>
        <dbReference type="Pfam" id="PF03703"/>
    </source>
</evidence>
<feature type="transmembrane region" description="Helical" evidence="1">
    <location>
        <begin position="419"/>
        <end position="438"/>
    </location>
</feature>
<feature type="transmembrane region" description="Helical" evidence="1">
    <location>
        <begin position="12"/>
        <end position="35"/>
    </location>
</feature>
<keyword evidence="1" id="KW-1133">Transmembrane helix</keyword>